<sequence length="81" mass="8989">MSELWHVLSDDGQIWRRDGTGEERTVLGRGVSIDIPVGTAFQYRCTGVDRLEFLCISMPCWPGDEEATFTEGPWTPTAPGS</sequence>
<gene>
    <name evidence="1" type="ORF">ACFPGP_22620</name>
</gene>
<comment type="caution">
    <text evidence="1">The sequence shown here is derived from an EMBL/GenBank/DDBJ whole genome shotgun (WGS) entry which is preliminary data.</text>
</comment>
<dbReference type="Gene3D" id="2.60.120.10">
    <property type="entry name" value="Jelly Rolls"/>
    <property type="match status" value="1"/>
</dbReference>
<dbReference type="InterPro" id="IPR011051">
    <property type="entry name" value="RmlC_Cupin_sf"/>
</dbReference>
<dbReference type="InterPro" id="IPR014710">
    <property type="entry name" value="RmlC-like_jellyroll"/>
</dbReference>
<proteinExistence type="predicted"/>
<reference evidence="2" key="1">
    <citation type="journal article" date="2019" name="Int. J. Syst. Evol. Microbiol.">
        <title>The Global Catalogue of Microorganisms (GCM) 10K type strain sequencing project: providing services to taxonomists for standard genome sequencing and annotation.</title>
        <authorList>
            <consortium name="The Broad Institute Genomics Platform"/>
            <consortium name="The Broad Institute Genome Sequencing Center for Infectious Disease"/>
            <person name="Wu L."/>
            <person name="Ma J."/>
        </authorList>
    </citation>
    <scope>NUCLEOTIDE SEQUENCE [LARGE SCALE GENOMIC DNA]</scope>
    <source>
        <strain evidence="2">DFY41</strain>
    </source>
</reference>
<dbReference type="RefSeq" id="WP_378593710.1">
    <property type="nucleotide sequence ID" value="NZ_JBHSKD010000028.1"/>
</dbReference>
<dbReference type="EMBL" id="JBHSKD010000028">
    <property type="protein sequence ID" value="MFC5179487.1"/>
    <property type="molecule type" value="Genomic_DNA"/>
</dbReference>
<evidence type="ECO:0000313" key="2">
    <source>
        <dbReference type="Proteomes" id="UP001596087"/>
    </source>
</evidence>
<name>A0ABW0BQL8_9ACTN</name>
<protein>
    <submittedName>
        <fullName evidence="1">Cupin domain-containing protein</fullName>
    </submittedName>
</protein>
<keyword evidence="2" id="KW-1185">Reference proteome</keyword>
<accession>A0ABW0BQL8</accession>
<organism evidence="1 2">
    <name type="scientific">Nocardioides taihuensis</name>
    <dbReference type="NCBI Taxonomy" id="1835606"/>
    <lineage>
        <taxon>Bacteria</taxon>
        <taxon>Bacillati</taxon>
        <taxon>Actinomycetota</taxon>
        <taxon>Actinomycetes</taxon>
        <taxon>Propionibacteriales</taxon>
        <taxon>Nocardioidaceae</taxon>
        <taxon>Nocardioides</taxon>
    </lineage>
</organism>
<dbReference type="Proteomes" id="UP001596087">
    <property type="component" value="Unassembled WGS sequence"/>
</dbReference>
<evidence type="ECO:0000313" key="1">
    <source>
        <dbReference type="EMBL" id="MFC5179487.1"/>
    </source>
</evidence>
<dbReference type="SUPFAM" id="SSF51182">
    <property type="entry name" value="RmlC-like cupins"/>
    <property type="match status" value="1"/>
</dbReference>